<evidence type="ECO:0000256" key="3">
    <source>
        <dbReference type="PROSITE-ProRule" id="PRU00169"/>
    </source>
</evidence>
<dbReference type="GO" id="GO:0000160">
    <property type="term" value="P:phosphorelay signal transduction system"/>
    <property type="evidence" value="ECO:0007669"/>
    <property type="project" value="InterPro"/>
</dbReference>
<dbReference type="CDD" id="cd07715">
    <property type="entry name" value="TaR3-like_MBL-fold"/>
    <property type="match status" value="1"/>
</dbReference>
<keyword evidence="2" id="KW-0418">Kinase</keyword>
<protein>
    <submittedName>
        <fullName evidence="5">Ribonuclease Z</fullName>
    </submittedName>
</protein>
<dbReference type="PANTHER" id="PTHR43102">
    <property type="entry name" value="SLR1143 PROTEIN"/>
    <property type="match status" value="1"/>
</dbReference>
<dbReference type="PROSITE" id="PS50110">
    <property type="entry name" value="RESPONSE_REGULATORY"/>
    <property type="match status" value="1"/>
</dbReference>
<organism evidence="5 6">
    <name type="scientific">Terricaulis silvestris</name>
    <dbReference type="NCBI Taxonomy" id="2686094"/>
    <lineage>
        <taxon>Bacteria</taxon>
        <taxon>Pseudomonadati</taxon>
        <taxon>Pseudomonadota</taxon>
        <taxon>Alphaproteobacteria</taxon>
        <taxon>Caulobacterales</taxon>
        <taxon>Caulobacteraceae</taxon>
        <taxon>Terricaulis</taxon>
    </lineage>
</organism>
<dbReference type="InterPro" id="IPR001279">
    <property type="entry name" value="Metallo-B-lactamas"/>
</dbReference>
<evidence type="ECO:0000313" key="5">
    <source>
        <dbReference type="EMBL" id="QGZ95690.1"/>
    </source>
</evidence>
<sequence length="614" mass="66499">MQVRFWGTRGSIATPGPTTIRYGGNTSCVEVRTDSGAIILIDCGTGAHALGQALQEQGKGRTGHILISHTHWDHIQGLPFFAPLFVAGNEWHVYGPRGLNQSLREVLAGQMEYAYFPVALNAFAATVHYHEVVEGGFSIGGARITTQYLNHPALTVGYRIETDGATLVYASDHEPHSHSAGEGHTEPPEAGDAAHVEFIRDADLLIHDAQYTAAEYPAKIGWGHSTIEYVIDMAAAANVRQVALYHHDPGRGDDAVDQLIKTARTRADDAGSPLLVTGAAEGSVYELRALEAKEKFVPYLPSSLVSPTTTVDNELVLITGVGADELAVLAEAAEADGIPNVSALQIEDLKAATRSAIPSLIFVGDAIPGVDPIALCQELRALQGEAAREIPIIVVTDQAGVDAERGAAAGVTDWLTRPYSVQYARSRMRAWLMRSMLRWRKAILPQDEEARLEAVHRLGLLDTAAEERFDRHTRIAAAALDAPIALVTLVDRDRQWFKSHLGFDFSETPRDIGFCSHAILEDAPLVVPDALQDDRFAENPAVVGDPRVRFYAGIPLRGDDGSRVGALCIVDHKPRNLSAAQIEMLQDIARLVEEELKHRPDAPVASIARVSITT</sequence>
<dbReference type="SUPFAM" id="SSF52172">
    <property type="entry name" value="CheY-like"/>
    <property type="match status" value="1"/>
</dbReference>
<name>A0A6I6MKC2_9CAUL</name>
<evidence type="ECO:0000259" key="4">
    <source>
        <dbReference type="PROSITE" id="PS50110"/>
    </source>
</evidence>
<evidence type="ECO:0000256" key="1">
    <source>
        <dbReference type="ARBA" id="ARBA00022679"/>
    </source>
</evidence>
<dbReference type="Proteomes" id="UP000431269">
    <property type="component" value="Chromosome"/>
</dbReference>
<evidence type="ECO:0000256" key="2">
    <source>
        <dbReference type="ARBA" id="ARBA00022777"/>
    </source>
</evidence>
<keyword evidence="1" id="KW-0808">Transferase</keyword>
<dbReference type="Gene3D" id="3.40.50.2300">
    <property type="match status" value="1"/>
</dbReference>
<feature type="domain" description="Response regulatory" evidence="4">
    <location>
        <begin position="315"/>
        <end position="432"/>
    </location>
</feature>
<dbReference type="KEGG" id="tsv:DSM104635_02541"/>
<comment type="caution">
    <text evidence="3">Lacks conserved residue(s) required for the propagation of feature annotation.</text>
</comment>
<dbReference type="InterPro" id="IPR001789">
    <property type="entry name" value="Sig_transdc_resp-reg_receiver"/>
</dbReference>
<proteinExistence type="predicted"/>
<dbReference type="Pfam" id="PF12706">
    <property type="entry name" value="Lactamase_B_2"/>
    <property type="match status" value="1"/>
</dbReference>
<dbReference type="InterPro" id="IPR036866">
    <property type="entry name" value="RibonucZ/Hydroxyglut_hydro"/>
</dbReference>
<dbReference type="SUPFAM" id="SSF56281">
    <property type="entry name" value="Metallo-hydrolase/oxidoreductase"/>
    <property type="match status" value="1"/>
</dbReference>
<dbReference type="SUPFAM" id="SSF55781">
    <property type="entry name" value="GAF domain-like"/>
    <property type="match status" value="1"/>
</dbReference>
<dbReference type="AlphaFoldDB" id="A0A6I6MKC2"/>
<evidence type="ECO:0000313" key="6">
    <source>
        <dbReference type="Proteomes" id="UP000431269"/>
    </source>
</evidence>
<dbReference type="InterPro" id="IPR029016">
    <property type="entry name" value="GAF-like_dom_sf"/>
</dbReference>
<reference evidence="6" key="1">
    <citation type="submission" date="2019-12" db="EMBL/GenBank/DDBJ databases">
        <title>Complete genome of Terracaulis silvestris 0127_4.</title>
        <authorList>
            <person name="Vieira S."/>
            <person name="Riedel T."/>
            <person name="Sproer C."/>
            <person name="Pascual J."/>
            <person name="Boedeker C."/>
            <person name="Overmann J."/>
        </authorList>
    </citation>
    <scope>NUCLEOTIDE SEQUENCE [LARGE SCALE GENOMIC DNA]</scope>
    <source>
        <strain evidence="6">0127_4</strain>
    </source>
</reference>
<dbReference type="Pfam" id="PF01590">
    <property type="entry name" value="GAF"/>
    <property type="match status" value="1"/>
</dbReference>
<accession>A0A6I6MKC2</accession>
<dbReference type="SMART" id="SM00065">
    <property type="entry name" value="GAF"/>
    <property type="match status" value="1"/>
</dbReference>
<dbReference type="GO" id="GO:0016301">
    <property type="term" value="F:kinase activity"/>
    <property type="evidence" value="ECO:0007669"/>
    <property type="project" value="UniProtKB-KW"/>
</dbReference>
<dbReference type="Gene3D" id="3.30.450.40">
    <property type="match status" value="1"/>
</dbReference>
<dbReference type="Gene3D" id="3.60.15.10">
    <property type="entry name" value="Ribonuclease Z/Hydroxyacylglutathione hydrolase-like"/>
    <property type="match status" value="1"/>
</dbReference>
<dbReference type="RefSeq" id="WP_158766534.1">
    <property type="nucleotide sequence ID" value="NZ_CP047045.1"/>
</dbReference>
<dbReference type="InterPro" id="IPR003018">
    <property type="entry name" value="GAF"/>
</dbReference>
<keyword evidence="6" id="KW-1185">Reference proteome</keyword>
<dbReference type="EMBL" id="CP047045">
    <property type="protein sequence ID" value="QGZ95690.1"/>
    <property type="molecule type" value="Genomic_DNA"/>
</dbReference>
<dbReference type="SMART" id="SM00849">
    <property type="entry name" value="Lactamase_B"/>
    <property type="match status" value="1"/>
</dbReference>
<gene>
    <name evidence="5" type="ORF">DSM104635_02541</name>
</gene>
<dbReference type="InterPro" id="IPR011006">
    <property type="entry name" value="CheY-like_superfamily"/>
</dbReference>
<dbReference type="PANTHER" id="PTHR43102:SF2">
    <property type="entry name" value="GAF DOMAIN-CONTAINING PROTEIN"/>
    <property type="match status" value="1"/>
</dbReference>